<name>A0ABV9ENZ1_9ACTN</name>
<evidence type="ECO:0000313" key="2">
    <source>
        <dbReference type="Proteomes" id="UP001595891"/>
    </source>
</evidence>
<comment type="caution">
    <text evidence="1">The sequence shown here is derived from an EMBL/GenBank/DDBJ whole genome shotgun (WGS) entry which is preliminary data.</text>
</comment>
<accession>A0ABV9ENZ1</accession>
<sequence length="256" mass="27565">MDADHSGDVEIRSLVPRRELTQGVEEWLIDGLTAALPDLEMARLFSVRRDMFREADLVTVATRTSDGSAVGALSSRWSVLPSGEPFLHVLTQFIGQRQQRTSTFPRSWGSHFAALQGSERGFPRLIVLKTYNPTVYCAMSAFTRVPGVTIYPQVPAPGGQDASQRRLAMQVARVVAGGHPFDPDSGIIRGIGVPPDLYPALPSSSNKAVNDYFAKVTSPGDRMLCLLTVPTAAAANAILSTFGVLPAARKVAVRGC</sequence>
<proteinExistence type="predicted"/>
<gene>
    <name evidence="1" type="ORF">ACFO8L_35125</name>
</gene>
<dbReference type="EMBL" id="JBHSFN010000032">
    <property type="protein sequence ID" value="MFC4591371.1"/>
    <property type="molecule type" value="Genomic_DNA"/>
</dbReference>
<organism evidence="1 2">
    <name type="scientific">Sphaerisporangium corydalis</name>
    <dbReference type="NCBI Taxonomy" id="1441875"/>
    <lineage>
        <taxon>Bacteria</taxon>
        <taxon>Bacillati</taxon>
        <taxon>Actinomycetota</taxon>
        <taxon>Actinomycetes</taxon>
        <taxon>Streptosporangiales</taxon>
        <taxon>Streptosporangiaceae</taxon>
        <taxon>Sphaerisporangium</taxon>
    </lineage>
</organism>
<dbReference type="Proteomes" id="UP001595891">
    <property type="component" value="Unassembled WGS sequence"/>
</dbReference>
<evidence type="ECO:0000313" key="1">
    <source>
        <dbReference type="EMBL" id="MFC4591371.1"/>
    </source>
</evidence>
<keyword evidence="2" id="KW-1185">Reference proteome</keyword>
<reference evidence="2" key="1">
    <citation type="journal article" date="2019" name="Int. J. Syst. Evol. Microbiol.">
        <title>The Global Catalogue of Microorganisms (GCM) 10K type strain sequencing project: providing services to taxonomists for standard genome sequencing and annotation.</title>
        <authorList>
            <consortium name="The Broad Institute Genomics Platform"/>
            <consortium name="The Broad Institute Genome Sequencing Center for Infectious Disease"/>
            <person name="Wu L."/>
            <person name="Ma J."/>
        </authorList>
    </citation>
    <scope>NUCLEOTIDE SEQUENCE [LARGE SCALE GENOMIC DNA]</scope>
    <source>
        <strain evidence="2">CCUG 49560</strain>
    </source>
</reference>
<protein>
    <submittedName>
        <fullName evidence="1">Uncharacterized protein</fullName>
    </submittedName>
</protein>
<dbReference type="RefSeq" id="WP_262844840.1">
    <property type="nucleotide sequence ID" value="NZ_JANZYP010000033.1"/>
</dbReference>